<dbReference type="PANTHER" id="PTHR43861">
    <property type="entry name" value="TRANS-ACONITATE 2-METHYLTRANSFERASE-RELATED"/>
    <property type="match status" value="1"/>
</dbReference>
<gene>
    <name evidence="4" type="ORF">IGS65_009400</name>
</gene>
<protein>
    <submittedName>
        <fullName evidence="4">Class I SAM-dependent methyltransferase</fullName>
    </submittedName>
</protein>
<dbReference type="Proteomes" id="UP000595884">
    <property type="component" value="Chromosome"/>
</dbReference>
<keyword evidence="2" id="KW-0808">Transferase</keyword>
<keyword evidence="1 4" id="KW-0489">Methyltransferase</keyword>
<evidence type="ECO:0000259" key="3">
    <source>
        <dbReference type="Pfam" id="PF13649"/>
    </source>
</evidence>
<dbReference type="Gene3D" id="2.20.25.110">
    <property type="entry name" value="S-adenosyl-L-methionine-dependent methyltransferases"/>
    <property type="match status" value="1"/>
</dbReference>
<organism evidence="4 5">
    <name type="scientific">Streptococcus mutans</name>
    <dbReference type="NCBI Taxonomy" id="1309"/>
    <lineage>
        <taxon>Bacteria</taxon>
        <taxon>Bacillati</taxon>
        <taxon>Bacillota</taxon>
        <taxon>Bacilli</taxon>
        <taxon>Lactobacillales</taxon>
        <taxon>Streptococcaceae</taxon>
        <taxon>Streptococcus</taxon>
    </lineage>
</organism>
<dbReference type="Pfam" id="PF13649">
    <property type="entry name" value="Methyltransf_25"/>
    <property type="match status" value="1"/>
</dbReference>
<dbReference type="GO" id="GO:0032259">
    <property type="term" value="P:methylation"/>
    <property type="evidence" value="ECO:0007669"/>
    <property type="project" value="UniProtKB-KW"/>
</dbReference>
<dbReference type="InterPro" id="IPR041698">
    <property type="entry name" value="Methyltransf_25"/>
</dbReference>
<evidence type="ECO:0000313" key="4">
    <source>
        <dbReference type="EMBL" id="QQL47239.1"/>
    </source>
</evidence>
<evidence type="ECO:0000256" key="2">
    <source>
        <dbReference type="ARBA" id="ARBA00022679"/>
    </source>
</evidence>
<reference evidence="5" key="1">
    <citation type="submission" date="2020-12" db="EMBL/GenBank/DDBJ databases">
        <authorList>
            <person name="Wen Z.T."/>
        </authorList>
    </citation>
    <scope>NUCLEOTIDE SEQUENCE [LARGE SCALE GENOMIC DNA]</scope>
    <source>
        <strain evidence="5">27-3</strain>
    </source>
</reference>
<evidence type="ECO:0000313" key="5">
    <source>
        <dbReference type="Proteomes" id="UP000595884"/>
    </source>
</evidence>
<evidence type="ECO:0000256" key="1">
    <source>
        <dbReference type="ARBA" id="ARBA00022603"/>
    </source>
</evidence>
<dbReference type="Gene3D" id="3.40.50.150">
    <property type="entry name" value="Vaccinia Virus protein VP39"/>
    <property type="match status" value="1"/>
</dbReference>
<dbReference type="SUPFAM" id="SSF53335">
    <property type="entry name" value="S-adenosyl-L-methionine-dependent methyltransferases"/>
    <property type="match status" value="1"/>
</dbReference>
<accession>A0AAX1K2L8</accession>
<sequence length="268" mass="31036">MKPCSRSLPTSPLKATIKKQKMKNYQKFAAVYDSIMDDSLYDKWTDFSLRHFPKNKKKLLELACGTGIQSIRFKQAGFDVTGLDLSADMLDLAKKRAQSAHLDIPFIQGNMLDLSPVGKFDLVTCYSDSLCYMEDEVAVGDVFEQVYAHLNSGGTFIFDVHSTYQTDEIFPGYAYHENTENFAMVWDTYRDEAPHSVVHELTFFIQDDDGRFTRYDEVHEERTYDLLTYDILLEQAGFKTVKVYADFTDDIPKEDSKRWFFVAEKREK</sequence>
<feature type="domain" description="Methyltransferase" evidence="3">
    <location>
        <begin position="60"/>
        <end position="154"/>
    </location>
</feature>
<name>A0AAX1K2L8_STRMG</name>
<dbReference type="PANTHER" id="PTHR43861:SF1">
    <property type="entry name" value="TRANS-ACONITATE 2-METHYLTRANSFERASE"/>
    <property type="match status" value="1"/>
</dbReference>
<dbReference type="CDD" id="cd02440">
    <property type="entry name" value="AdoMet_MTases"/>
    <property type="match status" value="1"/>
</dbReference>
<dbReference type="AlphaFoldDB" id="A0AAX1K2L8"/>
<proteinExistence type="predicted"/>
<dbReference type="EMBL" id="CP066294">
    <property type="protein sequence ID" value="QQL47239.1"/>
    <property type="molecule type" value="Genomic_DNA"/>
</dbReference>
<dbReference type="InterPro" id="IPR029063">
    <property type="entry name" value="SAM-dependent_MTases_sf"/>
</dbReference>
<dbReference type="GO" id="GO:0008168">
    <property type="term" value="F:methyltransferase activity"/>
    <property type="evidence" value="ECO:0007669"/>
    <property type="project" value="UniProtKB-KW"/>
</dbReference>